<dbReference type="STRING" id="572478.Vdis_1494"/>
<evidence type="ECO:0000313" key="1">
    <source>
        <dbReference type="EMBL" id="ADN50880.1"/>
    </source>
</evidence>
<proteinExistence type="predicted"/>
<protein>
    <submittedName>
        <fullName evidence="1">Uncharacterized protein</fullName>
    </submittedName>
</protein>
<reference evidence="2" key="2">
    <citation type="journal article" date="2010" name="Stand. Genomic Sci.">
        <title>Complete genome sequence of Vulcanisaeta distributa type strain (IC-017T).</title>
        <authorList>
            <person name="Mavromatis K."/>
            <person name="Sikorski J."/>
            <person name="Pabst E."/>
            <person name="Teshima H."/>
            <person name="Lapidus A."/>
            <person name="Lucas S."/>
            <person name="Nolan M."/>
            <person name="Glavina Del Rio T."/>
            <person name="Cheng J."/>
            <person name="Bruce D."/>
            <person name="Goodwin L."/>
            <person name="Pitluck S."/>
            <person name="Liolios K."/>
            <person name="Ivanova N."/>
            <person name="Mikhailova N."/>
            <person name="Pati A."/>
            <person name="Chen A."/>
            <person name="Palaniappan K."/>
            <person name="Land M."/>
            <person name="Hauser L."/>
            <person name="Chang Y."/>
            <person name="Jeffries C."/>
            <person name="Rohde M."/>
            <person name="Spring S."/>
            <person name="Goker M."/>
            <person name="Wirth R."/>
            <person name="Woyke T."/>
            <person name="Bristow J."/>
            <person name="Eisen J."/>
            <person name="Markowitz V."/>
            <person name="Hugenholtz P."/>
            <person name="Klenk H."/>
            <person name="Kyrpides N."/>
        </authorList>
    </citation>
    <scope>NUCLEOTIDE SEQUENCE [LARGE SCALE GENOMIC DNA]</scope>
    <source>
        <strain evidence="2">DSM 14429 / JCM 11212 / NBRC 100878 / IC-017</strain>
    </source>
</reference>
<accession>E1QT13</accession>
<evidence type="ECO:0000313" key="2">
    <source>
        <dbReference type="Proteomes" id="UP000006681"/>
    </source>
</evidence>
<reference evidence="1 2" key="1">
    <citation type="journal article" date="2010" name="Stand. Genomic Sci.">
        <title>Complete genome sequence of Vulcanisaeta distributa type strain (IC-017).</title>
        <authorList>
            <person name="Mavromatis K."/>
            <person name="Sikorski J."/>
            <person name="Pabst E."/>
            <person name="Teshima H."/>
            <person name="Lapidus A."/>
            <person name="Lucas S."/>
            <person name="Nolan M."/>
            <person name="Glavina Del Rio T."/>
            <person name="Cheng J.F."/>
            <person name="Bruce D."/>
            <person name="Goodwin L."/>
            <person name="Pitluck S."/>
            <person name="Liolios K."/>
            <person name="Ivanova N."/>
            <person name="Mikhailova N."/>
            <person name="Pati A."/>
            <person name="Chen A."/>
            <person name="Palaniappan K."/>
            <person name="Land M."/>
            <person name="Hauser L."/>
            <person name="Chang Y.J."/>
            <person name="Jeffries C.D."/>
            <person name="Rohde M."/>
            <person name="Spring S."/>
            <person name="Goker M."/>
            <person name="Wirth R."/>
            <person name="Woyke T."/>
            <person name="Bristow J."/>
            <person name="Eisen J.A."/>
            <person name="Markowitz V."/>
            <person name="Hugenholtz P."/>
            <person name="Klenk H.P."/>
            <person name="Kyrpides N.C."/>
        </authorList>
    </citation>
    <scope>NUCLEOTIDE SEQUENCE [LARGE SCALE GENOMIC DNA]</scope>
    <source>
        <strain evidence="2">DSM 14429 / JCM 11212 / NBRC 100878 / IC-017</strain>
    </source>
</reference>
<name>E1QT13_VULDI</name>
<dbReference type="KEGG" id="vdi:Vdis_1494"/>
<dbReference type="EMBL" id="CP002100">
    <property type="protein sequence ID" value="ADN50880.1"/>
    <property type="molecule type" value="Genomic_DNA"/>
</dbReference>
<dbReference type="Proteomes" id="UP000006681">
    <property type="component" value="Chromosome"/>
</dbReference>
<dbReference type="HOGENOM" id="CLU_2985895_0_0_2"/>
<keyword evidence="2" id="KW-1185">Reference proteome</keyword>
<gene>
    <name evidence="1" type="ordered locus">Vdis_1494</name>
</gene>
<dbReference type="AlphaFoldDB" id="E1QT13"/>
<sequence length="57" mass="6101">MPKMIVLGEPHDPTDTDSRARDSAGLIGAGNHCSKSNVINKPYSGSCRACHYDTLVI</sequence>
<organism evidence="1 2">
    <name type="scientific">Vulcanisaeta distributa (strain DSM 14429 / JCM 11212 / NBRC 100878 / IC-017)</name>
    <dbReference type="NCBI Taxonomy" id="572478"/>
    <lineage>
        <taxon>Archaea</taxon>
        <taxon>Thermoproteota</taxon>
        <taxon>Thermoprotei</taxon>
        <taxon>Thermoproteales</taxon>
        <taxon>Thermoproteaceae</taxon>
        <taxon>Vulcanisaeta</taxon>
    </lineage>
</organism>